<dbReference type="Proteomes" id="UP000276133">
    <property type="component" value="Unassembled WGS sequence"/>
</dbReference>
<dbReference type="PROSITE" id="PS50102">
    <property type="entry name" value="RRM"/>
    <property type="match status" value="1"/>
</dbReference>
<feature type="domain" description="RRM" evidence="10">
    <location>
        <begin position="119"/>
        <end position="195"/>
    </location>
</feature>
<dbReference type="GO" id="GO:0005737">
    <property type="term" value="C:cytoplasm"/>
    <property type="evidence" value="ECO:0007669"/>
    <property type="project" value="UniProtKB-SubCell"/>
</dbReference>
<evidence type="ECO:0000259" key="10">
    <source>
        <dbReference type="PROSITE" id="PS50102"/>
    </source>
</evidence>
<dbReference type="STRING" id="10195.A0A3M7QLQ7"/>
<feature type="compositionally biased region" description="Low complexity" evidence="9">
    <location>
        <begin position="1"/>
        <end position="15"/>
    </location>
</feature>
<dbReference type="Gene3D" id="3.30.70.330">
    <property type="match status" value="1"/>
</dbReference>
<keyword evidence="7" id="KW-0539">Nucleus</keyword>
<gene>
    <name evidence="11" type="ORF">BpHYR1_019326</name>
</gene>
<dbReference type="GO" id="GO:0003729">
    <property type="term" value="F:mRNA binding"/>
    <property type="evidence" value="ECO:0007669"/>
    <property type="project" value="TreeGrafter"/>
</dbReference>
<evidence type="ECO:0000256" key="1">
    <source>
        <dbReference type="ARBA" id="ARBA00004123"/>
    </source>
</evidence>
<keyword evidence="12" id="KW-1185">Reference proteome</keyword>
<evidence type="ECO:0000256" key="2">
    <source>
        <dbReference type="ARBA" id="ARBA00004496"/>
    </source>
</evidence>
<protein>
    <submittedName>
        <fullName evidence="11">RNA binding fox-1-like protein</fullName>
    </submittedName>
</protein>
<dbReference type="EMBL" id="REGN01005794">
    <property type="protein sequence ID" value="RNA11981.1"/>
    <property type="molecule type" value="Genomic_DNA"/>
</dbReference>
<dbReference type="SMART" id="SM00360">
    <property type="entry name" value="RRM"/>
    <property type="match status" value="1"/>
</dbReference>
<dbReference type="GO" id="GO:0006397">
    <property type="term" value="P:mRNA processing"/>
    <property type="evidence" value="ECO:0007669"/>
    <property type="project" value="UniProtKB-KW"/>
</dbReference>
<dbReference type="GO" id="GO:0000381">
    <property type="term" value="P:regulation of alternative mRNA splicing, via spliceosome"/>
    <property type="evidence" value="ECO:0007669"/>
    <property type="project" value="InterPro"/>
</dbReference>
<proteinExistence type="predicted"/>
<dbReference type="GO" id="GO:0005634">
    <property type="term" value="C:nucleus"/>
    <property type="evidence" value="ECO:0007669"/>
    <property type="project" value="UniProtKB-SubCell"/>
</dbReference>
<evidence type="ECO:0000256" key="4">
    <source>
        <dbReference type="ARBA" id="ARBA00022664"/>
    </source>
</evidence>
<sequence length="559" mass="59678">MSEASEVSASKESPATVQAEKSDKAEDKAPGSSLSIIVANSEQETYQQFQNEISSLNASSQESTSTSPSLSNSSLANSNLITPSSTGSTDLSKTEESSSFATDHNNNSSTTGQVTSQPKRLHVSNIPFRFRDPDLRAMFGQFGEILDVEIIFNERGSKGFGFVTFATSTDAELAREKLHGTIVEGRKIEVNNATARVQNPNANPLNNLLKNGLLQKGKLINPAAFGASRLYSSTDLATLHALRAMNHLGMPQIAGAGQTFMLRAQNGALINATQPALLAQLTAGQALLNGSVASANPLLNVASLNFALNQQRLMRPTMGQQTINFQNLTNLPLNNATQAFNQNSSSQNLLQNIQNSQNAGSQSANQNGGINAALLAAVNSNQRNSLNLPAGYSFYPDQLLNQSPSNSNADLRLSQLQYSSLVGINNPVLNTSQQTSPNSSNIQSQNQNLIGTQSTNSSNLGGLMIGTNQNHNSNQNVTSPNNTQTIKNAQINSSQNQANNQNLYLSSSPNNVNSAVQQLQQLYGSDSYLTTTAGQPLAQVMGYQAAIRNTPASFRYTPY</sequence>
<dbReference type="AlphaFoldDB" id="A0A3M7QLQ7"/>
<evidence type="ECO:0000313" key="12">
    <source>
        <dbReference type="Proteomes" id="UP000276133"/>
    </source>
</evidence>
<dbReference type="OrthoDB" id="5382468at2759"/>
<organism evidence="11 12">
    <name type="scientific">Brachionus plicatilis</name>
    <name type="common">Marine rotifer</name>
    <name type="synonym">Brachionus muelleri</name>
    <dbReference type="NCBI Taxonomy" id="10195"/>
    <lineage>
        <taxon>Eukaryota</taxon>
        <taxon>Metazoa</taxon>
        <taxon>Spiralia</taxon>
        <taxon>Gnathifera</taxon>
        <taxon>Rotifera</taxon>
        <taxon>Eurotatoria</taxon>
        <taxon>Monogononta</taxon>
        <taxon>Pseudotrocha</taxon>
        <taxon>Ploima</taxon>
        <taxon>Brachionidae</taxon>
        <taxon>Brachionus</taxon>
    </lineage>
</organism>
<comment type="subcellular location">
    <subcellularLocation>
        <location evidence="2">Cytoplasm</location>
    </subcellularLocation>
    <subcellularLocation>
        <location evidence="1">Nucleus</location>
    </subcellularLocation>
</comment>
<dbReference type="FunFam" id="3.30.70.330:FF:000375">
    <property type="entry name" value="RNA binding fox-1 homolog 1"/>
    <property type="match status" value="1"/>
</dbReference>
<dbReference type="GO" id="GO:0008380">
    <property type="term" value="P:RNA splicing"/>
    <property type="evidence" value="ECO:0007669"/>
    <property type="project" value="UniProtKB-KW"/>
</dbReference>
<dbReference type="InterPro" id="IPR000504">
    <property type="entry name" value="RRM_dom"/>
</dbReference>
<accession>A0A3M7QLQ7</accession>
<evidence type="ECO:0000256" key="8">
    <source>
        <dbReference type="PROSITE-ProRule" id="PRU00176"/>
    </source>
</evidence>
<dbReference type="InterPro" id="IPR047131">
    <property type="entry name" value="RBFOX1-like"/>
</dbReference>
<dbReference type="InterPro" id="IPR012677">
    <property type="entry name" value="Nucleotide-bd_a/b_plait_sf"/>
</dbReference>
<feature type="compositionally biased region" description="Basic and acidic residues" evidence="9">
    <location>
        <begin position="20"/>
        <end position="29"/>
    </location>
</feature>
<keyword evidence="5 8" id="KW-0694">RNA-binding</keyword>
<feature type="compositionally biased region" description="Polar residues" evidence="9">
    <location>
        <begin position="81"/>
        <end position="118"/>
    </location>
</feature>
<comment type="caution">
    <text evidence="11">The sequence shown here is derived from an EMBL/GenBank/DDBJ whole genome shotgun (WGS) entry which is preliminary data.</text>
</comment>
<evidence type="ECO:0000256" key="6">
    <source>
        <dbReference type="ARBA" id="ARBA00023187"/>
    </source>
</evidence>
<dbReference type="GO" id="GO:0007399">
    <property type="term" value="P:nervous system development"/>
    <property type="evidence" value="ECO:0007669"/>
    <property type="project" value="InterPro"/>
</dbReference>
<name>A0A3M7QLQ7_BRAPC</name>
<keyword evidence="6" id="KW-0508">mRNA splicing</keyword>
<dbReference type="Pfam" id="PF00076">
    <property type="entry name" value="RRM_1"/>
    <property type="match status" value="1"/>
</dbReference>
<feature type="compositionally biased region" description="Low complexity" evidence="9">
    <location>
        <begin position="54"/>
        <end position="80"/>
    </location>
</feature>
<keyword evidence="4" id="KW-0507">mRNA processing</keyword>
<evidence type="ECO:0000256" key="7">
    <source>
        <dbReference type="ARBA" id="ARBA00023242"/>
    </source>
</evidence>
<evidence type="ECO:0000256" key="5">
    <source>
        <dbReference type="ARBA" id="ARBA00022884"/>
    </source>
</evidence>
<dbReference type="InterPro" id="IPR034237">
    <property type="entry name" value="FOX1_RRM"/>
</dbReference>
<feature type="region of interest" description="Disordered" evidence="9">
    <location>
        <begin position="451"/>
        <end position="483"/>
    </location>
</feature>
<feature type="compositionally biased region" description="Polar residues" evidence="9">
    <location>
        <begin position="32"/>
        <end position="53"/>
    </location>
</feature>
<dbReference type="PANTHER" id="PTHR15597:SF22">
    <property type="entry name" value="RNA-BINDING FOX PROTEIN 1, ISOFORM H"/>
    <property type="match status" value="1"/>
</dbReference>
<evidence type="ECO:0000256" key="9">
    <source>
        <dbReference type="SAM" id="MobiDB-lite"/>
    </source>
</evidence>
<evidence type="ECO:0000256" key="3">
    <source>
        <dbReference type="ARBA" id="ARBA00022490"/>
    </source>
</evidence>
<dbReference type="SUPFAM" id="SSF54928">
    <property type="entry name" value="RNA-binding domain, RBD"/>
    <property type="match status" value="1"/>
</dbReference>
<evidence type="ECO:0000313" key="11">
    <source>
        <dbReference type="EMBL" id="RNA11981.1"/>
    </source>
</evidence>
<keyword evidence="3" id="KW-0963">Cytoplasm</keyword>
<dbReference type="PANTHER" id="PTHR15597">
    <property type="entry name" value="ATAXIN 2-BINDING PROTEIN 1-RELATED"/>
    <property type="match status" value="1"/>
</dbReference>
<reference evidence="11 12" key="1">
    <citation type="journal article" date="2018" name="Sci. Rep.">
        <title>Genomic signatures of local adaptation to the degree of environmental predictability in rotifers.</title>
        <authorList>
            <person name="Franch-Gras L."/>
            <person name="Hahn C."/>
            <person name="Garcia-Roger E.M."/>
            <person name="Carmona M.J."/>
            <person name="Serra M."/>
            <person name="Gomez A."/>
        </authorList>
    </citation>
    <scope>NUCLEOTIDE SEQUENCE [LARGE SCALE GENOMIC DNA]</scope>
    <source>
        <strain evidence="11">HYR1</strain>
    </source>
</reference>
<feature type="region of interest" description="Disordered" evidence="9">
    <location>
        <begin position="1"/>
        <end position="120"/>
    </location>
</feature>
<dbReference type="InterPro" id="IPR035979">
    <property type="entry name" value="RBD_domain_sf"/>
</dbReference>
<dbReference type="CDD" id="cd12407">
    <property type="entry name" value="RRM_FOX1_like"/>
    <property type="match status" value="1"/>
</dbReference>